<dbReference type="Gene3D" id="2.40.50.100">
    <property type="match status" value="1"/>
</dbReference>
<accession>A0ABU2CF44</accession>
<comment type="caution">
    <text evidence="1">The sequence shown here is derived from an EMBL/GenBank/DDBJ whole genome shotgun (WGS) entry which is preliminary data.</text>
</comment>
<evidence type="ECO:0000313" key="2">
    <source>
        <dbReference type="Proteomes" id="UP001180487"/>
    </source>
</evidence>
<keyword evidence="2" id="KW-1185">Reference proteome</keyword>
<dbReference type="SUPFAM" id="SSF51230">
    <property type="entry name" value="Single hybrid motif"/>
    <property type="match status" value="1"/>
</dbReference>
<gene>
    <name evidence="1" type="ORF">J2X19_004667</name>
</gene>
<evidence type="ECO:0000313" key="1">
    <source>
        <dbReference type="EMBL" id="MDR7379965.1"/>
    </source>
</evidence>
<reference evidence="1 2" key="1">
    <citation type="submission" date="2023-07" db="EMBL/GenBank/DDBJ databases">
        <title>Sorghum-associated microbial communities from plants grown in Nebraska, USA.</title>
        <authorList>
            <person name="Schachtman D."/>
        </authorList>
    </citation>
    <scope>NUCLEOTIDE SEQUENCE [LARGE SCALE GENOMIC DNA]</scope>
    <source>
        <strain evidence="1 2">BE313</strain>
    </source>
</reference>
<sequence>MQTQDISQLAAWLAETDIDFLELHGPDEQIEIHRDGSTNAAIAQPMPPEPIPAHRTAHTPVRATSVGVLLDRIPGHATPLWLPGSAVQAGSLLGLLQVGPLLLPVHAPCDGWPGEWQVPPGSTVGYGTTLLDIDTEPVADAI</sequence>
<name>A0ABU2CF44_9BURK</name>
<protein>
    <submittedName>
        <fullName evidence="1">Acetyl-CoA carboxylase biotin carboxyl carrier protein</fullName>
    </submittedName>
</protein>
<dbReference type="EMBL" id="JAVDXT010000006">
    <property type="protein sequence ID" value="MDR7379965.1"/>
    <property type="molecule type" value="Genomic_DNA"/>
</dbReference>
<dbReference type="InterPro" id="IPR011053">
    <property type="entry name" value="Single_hybrid_motif"/>
</dbReference>
<dbReference type="RefSeq" id="WP_310376901.1">
    <property type="nucleotide sequence ID" value="NZ_JAVDXT010000006.1"/>
</dbReference>
<proteinExistence type="predicted"/>
<organism evidence="1 2">
    <name type="scientific">Rhodoferax ferrireducens</name>
    <dbReference type="NCBI Taxonomy" id="192843"/>
    <lineage>
        <taxon>Bacteria</taxon>
        <taxon>Pseudomonadati</taxon>
        <taxon>Pseudomonadota</taxon>
        <taxon>Betaproteobacteria</taxon>
        <taxon>Burkholderiales</taxon>
        <taxon>Comamonadaceae</taxon>
        <taxon>Rhodoferax</taxon>
    </lineage>
</organism>
<dbReference type="Proteomes" id="UP001180487">
    <property type="component" value="Unassembled WGS sequence"/>
</dbReference>